<reference evidence="1 2" key="1">
    <citation type="submission" date="2015-09" db="EMBL/GenBank/DDBJ databases">
        <authorList>
            <consortium name="Pathogen Informatics"/>
        </authorList>
    </citation>
    <scope>NUCLEOTIDE SEQUENCE [LARGE SCALE GENOMIC DNA]</scope>
    <source>
        <strain evidence="1 2">2789STDY5608823</strain>
    </source>
</reference>
<dbReference type="AlphaFoldDB" id="A0A173ZNX8"/>
<gene>
    <name evidence="1" type="ORF">ERS852381_00665</name>
</gene>
<dbReference type="EMBL" id="CYYP01000004">
    <property type="protein sequence ID" value="CUN78132.1"/>
    <property type="molecule type" value="Genomic_DNA"/>
</dbReference>
<proteinExistence type="predicted"/>
<dbReference type="RefSeq" id="WP_156327664.1">
    <property type="nucleotide sequence ID" value="NZ_CYYP01000004.1"/>
</dbReference>
<evidence type="ECO:0000313" key="2">
    <source>
        <dbReference type="Proteomes" id="UP000095468"/>
    </source>
</evidence>
<accession>A0A173ZNX8</accession>
<protein>
    <submittedName>
        <fullName evidence="1">Uncharacterized protein</fullName>
    </submittedName>
</protein>
<sequence length="56" mass="6218">MELTAMFGSIGLCVAAIVAAAVIYFVVTAIKGKRAERKERAMLKQHRDQQGKRAQR</sequence>
<dbReference type="Proteomes" id="UP000095468">
    <property type="component" value="Unassembled WGS sequence"/>
</dbReference>
<name>A0A173ZNX8_9ACTN</name>
<organism evidence="1 2">
    <name type="scientific">Collinsella aerofaciens</name>
    <dbReference type="NCBI Taxonomy" id="74426"/>
    <lineage>
        <taxon>Bacteria</taxon>
        <taxon>Bacillati</taxon>
        <taxon>Actinomycetota</taxon>
        <taxon>Coriobacteriia</taxon>
        <taxon>Coriobacteriales</taxon>
        <taxon>Coriobacteriaceae</taxon>
        <taxon>Collinsella</taxon>
    </lineage>
</organism>
<evidence type="ECO:0000313" key="1">
    <source>
        <dbReference type="EMBL" id="CUN78132.1"/>
    </source>
</evidence>